<dbReference type="Pfam" id="PF13302">
    <property type="entry name" value="Acetyltransf_3"/>
    <property type="match status" value="1"/>
</dbReference>
<dbReference type="InterPro" id="IPR009288">
    <property type="entry name" value="AIG2-like_dom"/>
</dbReference>
<dbReference type="CDD" id="cd04301">
    <property type="entry name" value="NAT_SF"/>
    <property type="match status" value="1"/>
</dbReference>
<dbReference type="InterPro" id="IPR045038">
    <property type="entry name" value="AIG2-like"/>
</dbReference>
<dbReference type="GO" id="GO:0016747">
    <property type="term" value="F:acyltransferase activity, transferring groups other than amino-acyl groups"/>
    <property type="evidence" value="ECO:0007669"/>
    <property type="project" value="InterPro"/>
</dbReference>
<accession>A0A3E2HP77</accession>
<comment type="similarity">
    <text evidence="1">Belongs to the gamma-glutamylcyclotransferase family.</text>
</comment>
<feature type="non-terminal residue" evidence="5">
    <location>
        <position position="447"/>
    </location>
</feature>
<reference evidence="5 6" key="1">
    <citation type="submission" date="2018-05" db="EMBL/GenBank/DDBJ databases">
        <title>Draft genome sequence of Scytalidium lignicola DSM 105466, a ubiquitous saprotrophic fungus.</title>
        <authorList>
            <person name="Buettner E."/>
            <person name="Gebauer A.M."/>
            <person name="Hofrichter M."/>
            <person name="Liers C."/>
            <person name="Kellner H."/>
        </authorList>
    </citation>
    <scope>NUCLEOTIDE SEQUENCE [LARGE SCALE GENOMIC DNA]</scope>
    <source>
        <strain evidence="5 6">DSM 105466</strain>
    </source>
</reference>
<feature type="domain" description="N-acetyltransferase" evidence="4">
    <location>
        <begin position="54"/>
        <end position="226"/>
    </location>
</feature>
<dbReference type="SUPFAM" id="SSF110857">
    <property type="entry name" value="Gamma-glutamyl cyclotransferase-like"/>
    <property type="match status" value="1"/>
</dbReference>
<dbReference type="OrthoDB" id="1044435at2759"/>
<dbReference type="CDD" id="cd06661">
    <property type="entry name" value="GGCT_like"/>
    <property type="match status" value="1"/>
</dbReference>
<dbReference type="InterPro" id="IPR000182">
    <property type="entry name" value="GNAT_dom"/>
</dbReference>
<dbReference type="InterPro" id="IPR016181">
    <property type="entry name" value="Acyl_CoA_acyltransferase"/>
</dbReference>
<evidence type="ECO:0000256" key="1">
    <source>
        <dbReference type="ARBA" id="ARBA00008861"/>
    </source>
</evidence>
<evidence type="ECO:0000256" key="3">
    <source>
        <dbReference type="ARBA" id="ARBA00030602"/>
    </source>
</evidence>
<protein>
    <recommendedName>
        <fullName evidence="3">Putative gamma-glutamylcyclotransferase</fullName>
    </recommendedName>
</protein>
<name>A0A3E2HP77_SCYLI</name>
<dbReference type="EMBL" id="NCSJ02000011">
    <property type="protein sequence ID" value="RFU35188.1"/>
    <property type="molecule type" value="Genomic_DNA"/>
</dbReference>
<keyword evidence="6" id="KW-1185">Reference proteome</keyword>
<sequence>MEKTSSLANSSHPSSQLFHLHYTSSGNPYIQFTTASEQPIYLTNFYLTDGPAIVDIMSLPTVNHHLIAVPYPYTPSDASFWINLQLSGTSNLPLQVLRAGDPETGRLTGACSLNPIAPPISSPEPHDPSTLKAIVPKSEKECELGYYLHPDFRGKGIMKPAVEALVEWAVVEHGIKSIAVRVVEGNVASRRIVEAIGGFKRQEEEDDFIEWPEVKGGVERWETTAPFSTVRSPFFRSQLNSKGEENSLRGYYILAGTLMAPEVLYRVIYGSSRVPPERASLAANLTITPALLSNYCRHRVLNCDYPGIIPEEGHTVRGTYVTGLTNADIWRLDVFEGDEYERRKVKVALLVDEGEDGREVEADVYVFTAGDDKLEKVEWDFEVFRREKMHRWADHSDEYKEVDVAVDVNGHDGTGGRGVHTDMSRQLHGEGKVYSGQDEKAALEGAV</sequence>
<evidence type="ECO:0000313" key="6">
    <source>
        <dbReference type="Proteomes" id="UP000258309"/>
    </source>
</evidence>
<gene>
    <name evidence="5" type="ORF">B7463_g1106</name>
</gene>
<dbReference type="AlphaFoldDB" id="A0A3E2HP77"/>
<dbReference type="PANTHER" id="PTHR31544:SF2">
    <property type="entry name" value="AIG2-LIKE PROTEIN D"/>
    <property type="match status" value="1"/>
</dbReference>
<evidence type="ECO:0000259" key="4">
    <source>
        <dbReference type="PROSITE" id="PS51186"/>
    </source>
</evidence>
<keyword evidence="2" id="KW-0808">Transferase</keyword>
<proteinExistence type="inferred from homology"/>
<comment type="caution">
    <text evidence="5">The sequence shown here is derived from an EMBL/GenBank/DDBJ whole genome shotgun (WGS) entry which is preliminary data.</text>
</comment>
<evidence type="ECO:0000313" key="5">
    <source>
        <dbReference type="EMBL" id="RFU35188.1"/>
    </source>
</evidence>
<dbReference type="SUPFAM" id="SSF55729">
    <property type="entry name" value="Acyl-CoA N-acyltransferases (Nat)"/>
    <property type="match status" value="1"/>
</dbReference>
<dbReference type="PANTHER" id="PTHR31544">
    <property type="entry name" value="AIG2-LIKE PROTEIN D"/>
    <property type="match status" value="1"/>
</dbReference>
<dbReference type="PROSITE" id="PS51186">
    <property type="entry name" value="GNAT"/>
    <property type="match status" value="1"/>
</dbReference>
<dbReference type="InterPro" id="IPR036568">
    <property type="entry name" value="GGCT-like_sf"/>
</dbReference>
<evidence type="ECO:0000256" key="2">
    <source>
        <dbReference type="ARBA" id="ARBA00022679"/>
    </source>
</evidence>
<dbReference type="Proteomes" id="UP000258309">
    <property type="component" value="Unassembled WGS sequence"/>
</dbReference>
<dbReference type="InterPro" id="IPR013024">
    <property type="entry name" value="GGCT-like"/>
</dbReference>
<dbReference type="Pfam" id="PF06094">
    <property type="entry name" value="GGACT"/>
    <property type="match status" value="1"/>
</dbReference>
<organism evidence="5 6">
    <name type="scientific">Scytalidium lignicola</name>
    <name type="common">Hyphomycete</name>
    <dbReference type="NCBI Taxonomy" id="5539"/>
    <lineage>
        <taxon>Eukaryota</taxon>
        <taxon>Fungi</taxon>
        <taxon>Dikarya</taxon>
        <taxon>Ascomycota</taxon>
        <taxon>Pezizomycotina</taxon>
        <taxon>Leotiomycetes</taxon>
        <taxon>Leotiomycetes incertae sedis</taxon>
        <taxon>Scytalidium</taxon>
    </lineage>
</organism>
<dbReference type="Gene3D" id="3.10.490.10">
    <property type="entry name" value="Gamma-glutamyl cyclotransferase-like"/>
    <property type="match status" value="1"/>
</dbReference>
<feature type="non-terminal residue" evidence="5">
    <location>
        <position position="1"/>
    </location>
</feature>
<dbReference type="Gene3D" id="3.40.630.30">
    <property type="match status" value="1"/>
</dbReference>